<accession>A0ABY5PM78</accession>
<gene>
    <name evidence="2" type="ORF">LRS13_09885</name>
</gene>
<dbReference type="InterPro" id="IPR003033">
    <property type="entry name" value="SCP2_sterol-bd_dom"/>
</dbReference>
<dbReference type="EMBL" id="CP088295">
    <property type="protein sequence ID" value="UUY05806.1"/>
    <property type="molecule type" value="Genomic_DNA"/>
</dbReference>
<protein>
    <submittedName>
        <fullName evidence="2">SCP2 sterol-binding domain-containing protein</fullName>
    </submittedName>
</protein>
<dbReference type="Gene3D" id="3.30.1050.10">
    <property type="entry name" value="SCP2 sterol-binding domain"/>
    <property type="match status" value="1"/>
</dbReference>
<evidence type="ECO:0000313" key="2">
    <source>
        <dbReference type="EMBL" id="UUY05806.1"/>
    </source>
</evidence>
<organism evidence="2 3">
    <name type="scientific">Svornostia abyssi</name>
    <dbReference type="NCBI Taxonomy" id="2898438"/>
    <lineage>
        <taxon>Bacteria</taxon>
        <taxon>Bacillati</taxon>
        <taxon>Actinomycetota</taxon>
        <taxon>Thermoleophilia</taxon>
        <taxon>Solirubrobacterales</taxon>
        <taxon>Baekduiaceae</taxon>
        <taxon>Svornostia</taxon>
    </lineage>
</organism>
<reference evidence="3" key="1">
    <citation type="submission" date="2021-11" db="EMBL/GenBank/DDBJ databases">
        <title>Cultivation dependent microbiological survey of springs from the worlds oldest radium mine currently devoted to the extraction of radon-saturated water.</title>
        <authorList>
            <person name="Kapinusova G."/>
            <person name="Smrhova T."/>
            <person name="Strejcek M."/>
            <person name="Suman J."/>
            <person name="Jani K."/>
            <person name="Pajer P."/>
            <person name="Uhlik O."/>
        </authorList>
    </citation>
    <scope>NUCLEOTIDE SEQUENCE [LARGE SCALE GENOMIC DNA]</scope>
    <source>
        <strain evidence="3">J379</strain>
    </source>
</reference>
<dbReference type="Proteomes" id="UP001058860">
    <property type="component" value="Chromosome"/>
</dbReference>
<sequence length="141" mass="15623">MADELPWDPATTPEERAQRAVAMYAAGYIGPRDGQAARDEHSMSLLFEEIARSARTDVLPAGSTIQWSFADATPWYVELNNGSTAAHRGRAEQPTLTLETRFDDWVDLIAGRADARALLLKRKLRPSGDLRSLVKLPKLFG</sequence>
<dbReference type="RefSeq" id="WP_353866247.1">
    <property type="nucleotide sequence ID" value="NZ_CP088295.1"/>
</dbReference>
<proteinExistence type="predicted"/>
<dbReference type="InterPro" id="IPR036527">
    <property type="entry name" value="SCP2_sterol-bd_dom_sf"/>
</dbReference>
<dbReference type="Pfam" id="PF02036">
    <property type="entry name" value="SCP2"/>
    <property type="match status" value="1"/>
</dbReference>
<evidence type="ECO:0000313" key="3">
    <source>
        <dbReference type="Proteomes" id="UP001058860"/>
    </source>
</evidence>
<name>A0ABY5PM78_9ACTN</name>
<feature type="domain" description="SCP2" evidence="1">
    <location>
        <begin position="55"/>
        <end position="140"/>
    </location>
</feature>
<dbReference type="SUPFAM" id="SSF55718">
    <property type="entry name" value="SCP-like"/>
    <property type="match status" value="1"/>
</dbReference>
<evidence type="ECO:0000259" key="1">
    <source>
        <dbReference type="Pfam" id="PF02036"/>
    </source>
</evidence>
<keyword evidence="3" id="KW-1185">Reference proteome</keyword>